<feature type="compositionally biased region" description="Basic and acidic residues" evidence="1">
    <location>
        <begin position="28"/>
        <end position="39"/>
    </location>
</feature>
<dbReference type="Proteomes" id="UP000290819">
    <property type="component" value="Unassembled WGS sequence"/>
</dbReference>
<comment type="caution">
    <text evidence="3">The sequence shown here is derived from an EMBL/GenBank/DDBJ whole genome shotgun (WGS) entry which is preliminary data.</text>
</comment>
<dbReference type="CDD" id="cd12797">
    <property type="entry name" value="M23_peptidase"/>
    <property type="match status" value="1"/>
</dbReference>
<dbReference type="Pfam" id="PF01551">
    <property type="entry name" value="Peptidase_M23"/>
    <property type="match status" value="1"/>
</dbReference>
<evidence type="ECO:0000313" key="4">
    <source>
        <dbReference type="Proteomes" id="UP000290819"/>
    </source>
</evidence>
<evidence type="ECO:0000313" key="3">
    <source>
        <dbReference type="EMBL" id="RXT36674.1"/>
    </source>
</evidence>
<dbReference type="OrthoDB" id="1491023at2"/>
<feature type="region of interest" description="Disordered" evidence="1">
    <location>
        <begin position="151"/>
        <end position="180"/>
    </location>
</feature>
<dbReference type="InterPro" id="IPR011055">
    <property type="entry name" value="Dup_hybrid_motif"/>
</dbReference>
<organism evidence="3 4">
    <name type="scientific">Bradyrhizobium betae</name>
    <dbReference type="NCBI Taxonomy" id="244734"/>
    <lineage>
        <taxon>Bacteria</taxon>
        <taxon>Pseudomonadati</taxon>
        <taxon>Pseudomonadota</taxon>
        <taxon>Alphaproteobacteria</taxon>
        <taxon>Hyphomicrobiales</taxon>
        <taxon>Nitrobacteraceae</taxon>
        <taxon>Bradyrhizobium</taxon>
    </lineage>
</organism>
<dbReference type="AlphaFoldDB" id="A0A4Q1UME2"/>
<feature type="domain" description="M23ase beta-sheet core" evidence="2">
    <location>
        <begin position="60"/>
        <end position="145"/>
    </location>
</feature>
<dbReference type="PANTHER" id="PTHR21666:SF294">
    <property type="entry name" value="PEPTIDASE M23"/>
    <property type="match status" value="1"/>
</dbReference>
<dbReference type="SUPFAM" id="SSF51261">
    <property type="entry name" value="Duplicated hybrid motif"/>
    <property type="match status" value="1"/>
</dbReference>
<gene>
    <name evidence="3" type="ORF">B5V03_34115</name>
</gene>
<proteinExistence type="predicted"/>
<reference evidence="3 4" key="1">
    <citation type="submission" date="2017-03" db="EMBL/GenBank/DDBJ databases">
        <authorList>
            <person name="Safronova V.I."/>
            <person name="Sazanova A.L."/>
            <person name="Chirak E.R."/>
        </authorList>
    </citation>
    <scope>NUCLEOTIDE SEQUENCE [LARGE SCALE GENOMIC DNA]</scope>
    <source>
        <strain evidence="3 4">Opo-243</strain>
    </source>
</reference>
<protein>
    <recommendedName>
        <fullName evidence="2">M23ase beta-sheet core domain-containing protein</fullName>
    </recommendedName>
</protein>
<dbReference type="InterPro" id="IPR050570">
    <property type="entry name" value="Cell_wall_metabolism_enzyme"/>
</dbReference>
<dbReference type="EMBL" id="MZXW01000050">
    <property type="protein sequence ID" value="RXT36674.1"/>
    <property type="molecule type" value="Genomic_DNA"/>
</dbReference>
<dbReference type="Gene3D" id="2.70.70.10">
    <property type="entry name" value="Glucose Permease (Domain IIA)"/>
    <property type="match status" value="1"/>
</dbReference>
<feature type="region of interest" description="Disordered" evidence="1">
    <location>
        <begin position="1"/>
        <end position="49"/>
    </location>
</feature>
<evidence type="ECO:0000256" key="1">
    <source>
        <dbReference type="SAM" id="MobiDB-lite"/>
    </source>
</evidence>
<sequence length="180" mass="19661">MSWEDALRRMLPPTDGFQPHTTSPYGAIRDRGTSPHRGVDGNYHVGSNGQQRLNLRHPALQSPIDGIVTNAGEGSAGRIAIRDADGVSHELLHTHRQYVSVGDRVVAGQMVGTMGNMGVREKYVESGDHHLHYQLIDAAGRRLDPQSGVLAGVNQAPQGQTDTPDNEDWSAMWRRRSGLP</sequence>
<keyword evidence="4" id="KW-1185">Reference proteome</keyword>
<dbReference type="InterPro" id="IPR016047">
    <property type="entry name" value="M23ase_b-sheet_dom"/>
</dbReference>
<dbReference type="GO" id="GO:0004222">
    <property type="term" value="F:metalloendopeptidase activity"/>
    <property type="evidence" value="ECO:0007669"/>
    <property type="project" value="TreeGrafter"/>
</dbReference>
<accession>A0A4Q1UME2</accession>
<name>A0A4Q1UME2_9BRAD</name>
<dbReference type="PANTHER" id="PTHR21666">
    <property type="entry name" value="PEPTIDASE-RELATED"/>
    <property type="match status" value="1"/>
</dbReference>
<evidence type="ECO:0000259" key="2">
    <source>
        <dbReference type="Pfam" id="PF01551"/>
    </source>
</evidence>